<dbReference type="EMBL" id="BTSY01000004">
    <property type="protein sequence ID" value="GMT23012.1"/>
    <property type="molecule type" value="Genomic_DNA"/>
</dbReference>
<comment type="caution">
    <text evidence="2">The sequence shown here is derived from an EMBL/GenBank/DDBJ whole genome shotgun (WGS) entry which is preliminary data.</text>
</comment>
<evidence type="ECO:0000313" key="3">
    <source>
        <dbReference type="Proteomes" id="UP001432322"/>
    </source>
</evidence>
<sequence>AIEIFTLAFLVFLTFVSLPIVFKVFFFIKQIELVIFQSAKFHLNIMRIVIFFIAHLCVLAACRSIILLFQMNIFSFEDDTSISRKLLVFTSAVHMYELYVGPYCFFGFVIERIFATAYVRDYEVVL</sequence>
<keyword evidence="1" id="KW-1133">Transmembrane helix</keyword>
<feature type="transmembrane region" description="Helical" evidence="1">
    <location>
        <begin position="86"/>
        <end position="110"/>
    </location>
</feature>
<keyword evidence="3" id="KW-1185">Reference proteome</keyword>
<protein>
    <recommendedName>
        <fullName evidence="4">G protein-coupled receptor</fullName>
    </recommendedName>
</protein>
<evidence type="ECO:0000256" key="1">
    <source>
        <dbReference type="SAM" id="Phobius"/>
    </source>
</evidence>
<dbReference type="PANTHER" id="PTHR23128:SF132">
    <property type="entry name" value="SERPENTINE RECEPTOR, CLASS E (EPSILON)-RELATED"/>
    <property type="match status" value="1"/>
</dbReference>
<feature type="transmembrane region" description="Helical" evidence="1">
    <location>
        <begin position="48"/>
        <end position="74"/>
    </location>
</feature>
<feature type="non-terminal residue" evidence="2">
    <location>
        <position position="1"/>
    </location>
</feature>
<proteinExistence type="predicted"/>
<dbReference type="PANTHER" id="PTHR23128">
    <property type="entry name" value="SERPENTINE RECEPTOR, CLASS E (EPSILON)-RELATED"/>
    <property type="match status" value="1"/>
</dbReference>
<evidence type="ECO:0008006" key="4">
    <source>
        <dbReference type="Google" id="ProtNLM"/>
    </source>
</evidence>
<name>A0AAV5VWB6_9BILA</name>
<dbReference type="AlphaFoldDB" id="A0AAV5VWB6"/>
<gene>
    <name evidence="2" type="ORF">PFISCL1PPCAC_14309</name>
</gene>
<keyword evidence="1" id="KW-0812">Transmembrane</keyword>
<organism evidence="2 3">
    <name type="scientific">Pristionchus fissidentatus</name>
    <dbReference type="NCBI Taxonomy" id="1538716"/>
    <lineage>
        <taxon>Eukaryota</taxon>
        <taxon>Metazoa</taxon>
        <taxon>Ecdysozoa</taxon>
        <taxon>Nematoda</taxon>
        <taxon>Chromadorea</taxon>
        <taxon>Rhabditida</taxon>
        <taxon>Rhabditina</taxon>
        <taxon>Diplogasteromorpha</taxon>
        <taxon>Diplogasteroidea</taxon>
        <taxon>Neodiplogasteridae</taxon>
        <taxon>Pristionchus</taxon>
    </lineage>
</organism>
<evidence type="ECO:0000313" key="2">
    <source>
        <dbReference type="EMBL" id="GMT23012.1"/>
    </source>
</evidence>
<dbReference type="Proteomes" id="UP001432322">
    <property type="component" value="Unassembled WGS sequence"/>
</dbReference>
<reference evidence="2" key="1">
    <citation type="submission" date="2023-10" db="EMBL/GenBank/DDBJ databases">
        <title>Genome assembly of Pristionchus species.</title>
        <authorList>
            <person name="Yoshida K."/>
            <person name="Sommer R.J."/>
        </authorList>
    </citation>
    <scope>NUCLEOTIDE SEQUENCE</scope>
    <source>
        <strain evidence="2">RS5133</strain>
    </source>
</reference>
<feature type="transmembrane region" description="Helical" evidence="1">
    <location>
        <begin position="6"/>
        <end position="28"/>
    </location>
</feature>
<accession>A0AAV5VWB6</accession>
<keyword evidence="1" id="KW-0472">Membrane</keyword>